<comment type="similarity">
    <text evidence="2 7">Belongs to the FHIPEP (flagella/HR/invasion proteins export pore) family.</text>
</comment>
<dbReference type="InterPro" id="IPR042194">
    <property type="entry name" value="FHIPEP_1"/>
</dbReference>
<keyword evidence="4 7" id="KW-0812">Transmembrane</keyword>
<evidence type="ECO:0000256" key="7">
    <source>
        <dbReference type="RuleBase" id="RU364093"/>
    </source>
</evidence>
<evidence type="ECO:0000256" key="5">
    <source>
        <dbReference type="ARBA" id="ARBA00022989"/>
    </source>
</evidence>
<keyword evidence="5 7" id="KW-1133">Transmembrane helix</keyword>
<keyword evidence="8" id="KW-0282">Flagellum</keyword>
<dbReference type="STRING" id="1843580.A7D17_07600"/>
<accession>A0A1A9M7F6</accession>
<reference evidence="8 9" key="1">
    <citation type="submission" date="2016-05" db="EMBL/GenBank/DDBJ databases">
        <title>Pathogenic, phenotypic and molecular characterisation of Xanthomonas nasturtii sp. nov. and Xanthomonas floridensis sp. nov., new species of Xanthomonas associated with watercress production in Florida.</title>
        <authorList>
            <person name="Vicente J.G."/>
            <person name="Rothwell S."/>
            <person name="Holub E.B."/>
            <person name="Studholme D.J."/>
        </authorList>
    </citation>
    <scope>NUCLEOTIDE SEQUENCE [LARGE SCALE GENOMIC DNA]</scope>
    <source>
        <strain evidence="8 9">WHRI 8848</strain>
    </source>
</reference>
<comment type="caution">
    <text evidence="8">The sequence shown here is derived from an EMBL/GenBank/DDBJ whole genome shotgun (WGS) entry which is preliminary data.</text>
</comment>
<evidence type="ECO:0000256" key="1">
    <source>
        <dbReference type="ARBA" id="ARBA00004651"/>
    </source>
</evidence>
<sequence>MSAQPAPMNARRVMELLRNGLGAPLALMAMLAMLMVPLAAPVLDALFTFNIAISLMVLLAVVYVQRPLEFTIFPIVLLMTTMLRLALNVASSRVILINGQDGHAAAGKVIEAFGQFVIGGNYAVGIVVFAILTIINFVVITKGAGRVSEVTARFILDAMPGKQMAIDADLNAGLLTREEAKARREEVREEADFYGAMDGANKFIRGDAIAAILILFINLIGGMAVGMFQHGMSFVDAASTYTLLSIGDGLVAQLPALLVSSSVALLVTRASRAQDMRGAMISQVFGQHRALAVAAAILGLVGLVPGMPNVAFLTLGLILGVIAWKMYKRSLAAPAAGDAAADPQAAATAATAQASAELSWDELRPIDPLGLEVGYRLIPLVDKHQGGELMARIKGVRRKLTQDIGFLVPPVHIRDNLELSANAYRLLVHGVPVATAEIHPDRELALDPGGALGQLDGIPGKDPAFGLDATWIQPHQRAYAESMGYTVVDPATVVATHLSHLIREHAPELLGHEEVQQLLATLGKTAPKMVEDLTPKALPLSVVVRVLQNLLIERIPVRQLRKIVEALVEHAPHSQDPAALTAAVRTSLGRFIVQEIAGMSAELPVFTLAPQLERVLQESTHGNGVALEPGLAERLHQSLADCVGKQEARNEPAVVLVPGQVRAALARLVRHSVPSLSVLAYSEVPEDKRLKLVGTIS</sequence>
<keyword evidence="3 7" id="KW-1003">Cell membrane</keyword>
<evidence type="ECO:0000313" key="9">
    <source>
        <dbReference type="Proteomes" id="UP000077659"/>
    </source>
</evidence>
<gene>
    <name evidence="7" type="primary">flhA</name>
    <name evidence="8" type="ORF">A7D17_07600</name>
</gene>
<proteinExistence type="inferred from homology"/>
<feature type="transmembrane region" description="Helical" evidence="7">
    <location>
        <begin position="46"/>
        <end position="64"/>
    </location>
</feature>
<organism evidence="8 9">
    <name type="scientific">Xanthomonas floridensis</name>
    <dbReference type="NCBI Taxonomy" id="1843580"/>
    <lineage>
        <taxon>Bacteria</taxon>
        <taxon>Pseudomonadati</taxon>
        <taxon>Pseudomonadota</taxon>
        <taxon>Gammaproteobacteria</taxon>
        <taxon>Lysobacterales</taxon>
        <taxon>Lysobacteraceae</taxon>
        <taxon>Xanthomonas</taxon>
    </lineage>
</organism>
<evidence type="ECO:0000256" key="4">
    <source>
        <dbReference type="ARBA" id="ARBA00022692"/>
    </source>
</evidence>
<keyword evidence="7" id="KW-0813">Transport</keyword>
<dbReference type="GO" id="GO:0005886">
    <property type="term" value="C:plasma membrane"/>
    <property type="evidence" value="ECO:0007669"/>
    <property type="project" value="UniProtKB-SubCell"/>
</dbReference>
<evidence type="ECO:0000256" key="2">
    <source>
        <dbReference type="ARBA" id="ARBA00008835"/>
    </source>
</evidence>
<dbReference type="Gene3D" id="3.40.30.60">
    <property type="entry name" value="FHIPEP family, domain 1"/>
    <property type="match status" value="1"/>
</dbReference>
<dbReference type="PRINTS" id="PR00949">
    <property type="entry name" value="TYPE3IMAPROT"/>
</dbReference>
<keyword evidence="8" id="KW-0969">Cilium</keyword>
<dbReference type="GO" id="GO:0009306">
    <property type="term" value="P:protein secretion"/>
    <property type="evidence" value="ECO:0007669"/>
    <property type="project" value="InterPro"/>
</dbReference>
<dbReference type="AlphaFoldDB" id="A0A1A9M7F6"/>
<comment type="function">
    <text evidence="7">Required for formation of the rod structure of the flagellar apparatus. Together with FliI and FliH, may constitute the export apparatus of flagellin.</text>
</comment>
<dbReference type="InterPro" id="IPR042193">
    <property type="entry name" value="FHIPEP_3"/>
</dbReference>
<keyword evidence="8" id="KW-0966">Cell projection</keyword>
<dbReference type="InterPro" id="IPR001712">
    <property type="entry name" value="T3SS_FHIPEP"/>
</dbReference>
<dbReference type="InterPro" id="IPR006301">
    <property type="entry name" value="FlhA"/>
</dbReference>
<keyword evidence="7" id="KW-1005">Bacterial flagellum biogenesis</keyword>
<feature type="transmembrane region" description="Helical" evidence="7">
    <location>
        <begin position="116"/>
        <end position="139"/>
    </location>
</feature>
<dbReference type="Proteomes" id="UP000077659">
    <property type="component" value="Unassembled WGS sequence"/>
</dbReference>
<feature type="transmembrane region" description="Helical" evidence="7">
    <location>
        <begin position="208"/>
        <end position="230"/>
    </location>
</feature>
<evidence type="ECO:0000313" key="8">
    <source>
        <dbReference type="EMBL" id="OAG65577.1"/>
    </source>
</evidence>
<dbReference type="InterPro" id="IPR042196">
    <property type="entry name" value="FHIPEP_4"/>
</dbReference>
<dbReference type="GO" id="GO:0044780">
    <property type="term" value="P:bacterial-type flagellum assembly"/>
    <property type="evidence" value="ECO:0007669"/>
    <property type="project" value="InterPro"/>
</dbReference>
<dbReference type="Gene3D" id="3.40.50.12790">
    <property type="entry name" value="FHIPEP family, domain 4"/>
    <property type="match status" value="1"/>
</dbReference>
<feature type="transmembrane region" description="Helical" evidence="7">
    <location>
        <begin position="21"/>
        <end position="40"/>
    </location>
</feature>
<feature type="transmembrane region" description="Helical" evidence="7">
    <location>
        <begin position="76"/>
        <end position="96"/>
    </location>
</feature>
<keyword evidence="6 7" id="KW-0472">Membrane</keyword>
<feature type="transmembrane region" description="Helical" evidence="7">
    <location>
        <begin position="288"/>
        <end position="304"/>
    </location>
</feature>
<evidence type="ECO:0000256" key="3">
    <source>
        <dbReference type="ARBA" id="ARBA00022475"/>
    </source>
</evidence>
<protein>
    <recommendedName>
        <fullName evidence="7">Flagellar biosynthesis protein FlhA</fullName>
    </recommendedName>
</protein>
<dbReference type="PANTHER" id="PTHR30161">
    <property type="entry name" value="FLAGELLAR EXPORT PROTEIN, MEMBRANE FLHA SUBUNIT-RELATED"/>
    <property type="match status" value="1"/>
</dbReference>
<keyword evidence="7" id="KW-0653">Protein transport</keyword>
<dbReference type="NCBIfam" id="TIGR01398">
    <property type="entry name" value="FlhA"/>
    <property type="match status" value="1"/>
</dbReference>
<dbReference type="EMBL" id="LXNG01000056">
    <property type="protein sequence ID" value="OAG65577.1"/>
    <property type="molecule type" value="Genomic_DNA"/>
</dbReference>
<dbReference type="Pfam" id="PF00771">
    <property type="entry name" value="FHIPEP"/>
    <property type="match status" value="1"/>
</dbReference>
<feature type="transmembrane region" description="Helical" evidence="7">
    <location>
        <begin position="250"/>
        <end position="267"/>
    </location>
</feature>
<keyword evidence="7" id="KW-1006">Bacterial flagellum protein export</keyword>
<evidence type="ECO:0000256" key="6">
    <source>
        <dbReference type="ARBA" id="ARBA00023136"/>
    </source>
</evidence>
<dbReference type="PIRSF" id="PIRSF005419">
    <property type="entry name" value="FlhA"/>
    <property type="match status" value="1"/>
</dbReference>
<dbReference type="PANTHER" id="PTHR30161:SF1">
    <property type="entry name" value="FLAGELLAR BIOSYNTHESIS PROTEIN FLHA-RELATED"/>
    <property type="match status" value="1"/>
</dbReference>
<dbReference type="OrthoDB" id="9759185at2"/>
<name>A0A1A9M7F6_9XANT</name>
<comment type="subcellular location">
    <subcellularLocation>
        <location evidence="1 7">Cell membrane</location>
        <topology evidence="1 7">Multi-pass membrane protein</topology>
    </subcellularLocation>
</comment>
<dbReference type="Gene3D" id="1.10.8.540">
    <property type="entry name" value="FHIPEP family, domain 3"/>
    <property type="match status" value="1"/>
</dbReference>